<evidence type="ECO:0000313" key="10">
    <source>
        <dbReference type="Proteomes" id="UP000035034"/>
    </source>
</evidence>
<dbReference type="InterPro" id="IPR013249">
    <property type="entry name" value="RNA_pol_sigma70_r4_t2"/>
</dbReference>
<dbReference type="PANTHER" id="PTHR43133">
    <property type="entry name" value="RNA POLYMERASE ECF-TYPE SIGMA FACTO"/>
    <property type="match status" value="1"/>
</dbReference>
<evidence type="ECO:0000259" key="8">
    <source>
        <dbReference type="Pfam" id="PF08281"/>
    </source>
</evidence>
<feature type="domain" description="RNA polymerase sigma-70 region 2" evidence="7">
    <location>
        <begin position="27"/>
        <end position="93"/>
    </location>
</feature>
<dbReference type="eggNOG" id="COG1595">
    <property type="taxonomic scope" value="Bacteria"/>
</dbReference>
<dbReference type="SUPFAM" id="SSF88946">
    <property type="entry name" value="Sigma2 domain of RNA polymerase sigma factors"/>
    <property type="match status" value="1"/>
</dbReference>
<dbReference type="SUPFAM" id="SSF88659">
    <property type="entry name" value="Sigma3 and sigma4 domains of RNA polymerase sigma factors"/>
    <property type="match status" value="1"/>
</dbReference>
<dbReference type="CDD" id="cd06171">
    <property type="entry name" value="Sigma70_r4"/>
    <property type="match status" value="1"/>
</dbReference>
<dbReference type="Proteomes" id="UP000035034">
    <property type="component" value="Unassembled WGS sequence"/>
</dbReference>
<keyword evidence="3" id="KW-0731">Sigma factor</keyword>
<dbReference type="GO" id="GO:0006352">
    <property type="term" value="P:DNA-templated transcription initiation"/>
    <property type="evidence" value="ECO:0007669"/>
    <property type="project" value="InterPro"/>
</dbReference>
<dbReference type="GO" id="GO:0003677">
    <property type="term" value="F:DNA binding"/>
    <property type="evidence" value="ECO:0007669"/>
    <property type="project" value="UniProtKB-KW"/>
</dbReference>
<keyword evidence="5" id="KW-0804">Transcription</keyword>
<organism evidence="9 10">
    <name type="scientific">Gordonia effusa NBRC 100432</name>
    <dbReference type="NCBI Taxonomy" id="1077974"/>
    <lineage>
        <taxon>Bacteria</taxon>
        <taxon>Bacillati</taxon>
        <taxon>Actinomycetota</taxon>
        <taxon>Actinomycetes</taxon>
        <taxon>Mycobacteriales</taxon>
        <taxon>Gordoniaceae</taxon>
        <taxon>Gordonia</taxon>
    </lineage>
</organism>
<evidence type="ECO:0000256" key="1">
    <source>
        <dbReference type="ARBA" id="ARBA00010641"/>
    </source>
</evidence>
<dbReference type="GO" id="GO:0016987">
    <property type="term" value="F:sigma factor activity"/>
    <property type="evidence" value="ECO:0007669"/>
    <property type="project" value="UniProtKB-KW"/>
</dbReference>
<keyword evidence="10" id="KW-1185">Reference proteome</keyword>
<feature type="region of interest" description="Disordered" evidence="6">
    <location>
        <begin position="178"/>
        <end position="198"/>
    </location>
</feature>
<accession>H0QZR6</accession>
<dbReference type="InterPro" id="IPR014284">
    <property type="entry name" value="RNA_pol_sigma-70_dom"/>
</dbReference>
<feature type="domain" description="RNA polymerase sigma factor 70 region 4 type 2" evidence="8">
    <location>
        <begin position="121"/>
        <end position="174"/>
    </location>
</feature>
<protein>
    <submittedName>
        <fullName evidence="9">Putative RNA polymerase ECF-type sigma factor</fullName>
    </submittedName>
</protein>
<keyword evidence="2" id="KW-0805">Transcription regulation</keyword>
<evidence type="ECO:0000256" key="4">
    <source>
        <dbReference type="ARBA" id="ARBA00023125"/>
    </source>
</evidence>
<dbReference type="InterPro" id="IPR036388">
    <property type="entry name" value="WH-like_DNA-bd_sf"/>
</dbReference>
<keyword evidence="4" id="KW-0238">DNA-binding</keyword>
<dbReference type="NCBIfam" id="TIGR02937">
    <property type="entry name" value="sigma70-ECF"/>
    <property type="match status" value="1"/>
</dbReference>
<dbReference type="Pfam" id="PF08281">
    <property type="entry name" value="Sigma70_r4_2"/>
    <property type="match status" value="1"/>
</dbReference>
<dbReference type="STRING" id="1077974.GOEFS_051_00120"/>
<gene>
    <name evidence="9" type="ORF">GOEFS_051_00120</name>
</gene>
<reference evidence="9 10" key="1">
    <citation type="submission" date="2011-12" db="EMBL/GenBank/DDBJ databases">
        <title>Whole genome shotgun sequence of Gordonia effusa NBRC 100432.</title>
        <authorList>
            <person name="Yoshida I."/>
            <person name="Takarada H."/>
            <person name="Hosoyama A."/>
            <person name="Tsuchikane K."/>
            <person name="Katsumata H."/>
            <person name="Yamazaki S."/>
            <person name="Fujita N."/>
        </authorList>
    </citation>
    <scope>NUCLEOTIDE SEQUENCE [LARGE SCALE GENOMIC DNA]</scope>
    <source>
        <strain evidence="9 10">NBRC 100432</strain>
    </source>
</reference>
<feature type="compositionally biased region" description="Basic and acidic residues" evidence="6">
    <location>
        <begin position="178"/>
        <end position="189"/>
    </location>
</feature>
<comment type="caution">
    <text evidence="9">The sequence shown here is derived from an EMBL/GenBank/DDBJ whole genome shotgun (WGS) entry which is preliminary data.</text>
</comment>
<evidence type="ECO:0000256" key="3">
    <source>
        <dbReference type="ARBA" id="ARBA00023082"/>
    </source>
</evidence>
<name>H0QZR6_9ACTN</name>
<comment type="similarity">
    <text evidence="1">Belongs to the sigma-70 factor family. ECF subfamily.</text>
</comment>
<dbReference type="AlphaFoldDB" id="H0QZR6"/>
<dbReference type="InterPro" id="IPR013325">
    <property type="entry name" value="RNA_pol_sigma_r2"/>
</dbReference>
<dbReference type="InterPro" id="IPR007627">
    <property type="entry name" value="RNA_pol_sigma70_r2"/>
</dbReference>
<evidence type="ECO:0000259" key="7">
    <source>
        <dbReference type="Pfam" id="PF04542"/>
    </source>
</evidence>
<dbReference type="Gene3D" id="1.10.10.10">
    <property type="entry name" value="Winged helix-like DNA-binding domain superfamily/Winged helix DNA-binding domain"/>
    <property type="match status" value="1"/>
</dbReference>
<evidence type="ECO:0000256" key="5">
    <source>
        <dbReference type="ARBA" id="ARBA00023163"/>
    </source>
</evidence>
<evidence type="ECO:0000256" key="2">
    <source>
        <dbReference type="ARBA" id="ARBA00023015"/>
    </source>
</evidence>
<dbReference type="PANTHER" id="PTHR43133:SF51">
    <property type="entry name" value="RNA POLYMERASE SIGMA FACTOR"/>
    <property type="match status" value="1"/>
</dbReference>
<dbReference type="OrthoDB" id="5244716at2"/>
<evidence type="ECO:0000313" key="9">
    <source>
        <dbReference type="EMBL" id="GAB18317.1"/>
    </source>
</evidence>
<dbReference type="Gene3D" id="1.10.1740.10">
    <property type="match status" value="1"/>
</dbReference>
<evidence type="ECO:0000256" key="6">
    <source>
        <dbReference type="SAM" id="MobiDB-lite"/>
    </source>
</evidence>
<dbReference type="Pfam" id="PF04542">
    <property type="entry name" value="Sigma70_r2"/>
    <property type="match status" value="1"/>
</dbReference>
<dbReference type="EMBL" id="BAEH01000051">
    <property type="protein sequence ID" value="GAB18317.1"/>
    <property type="molecule type" value="Genomic_DNA"/>
</dbReference>
<proteinExistence type="inferred from homology"/>
<dbReference type="InterPro" id="IPR039425">
    <property type="entry name" value="RNA_pol_sigma-70-like"/>
</dbReference>
<sequence length="198" mass="22468">MMDNAHSDEVLLMRARGGDSDAFEALAMQLRHKVYGVCMAILYKHQDAEDACQETDLAAWQHLHSFRGNSRSFPTWFFTIAANKAREMHRQRRPVTLVDWTDTDHPPIAPTPDFSGQVDIRQAVQSAIADLPEDFSVAFILFQLADLPVKDIAEWQKVSEATVKTRLFRARTHIRDRLREAHDATEPHNDGSASTRSA</sequence>
<dbReference type="InterPro" id="IPR013324">
    <property type="entry name" value="RNA_pol_sigma_r3/r4-like"/>
</dbReference>